<keyword evidence="1" id="KW-0143">Chaperone</keyword>
<feature type="non-terminal residue" evidence="2">
    <location>
        <position position="80"/>
    </location>
</feature>
<dbReference type="EMBL" id="JAFLRJ010000953">
    <property type="protein sequence ID" value="MBO0517886.1"/>
    <property type="molecule type" value="Genomic_DNA"/>
</dbReference>
<name>A0A939FGU0_9ACTN</name>
<dbReference type="GO" id="GO:0016151">
    <property type="term" value="F:nickel cation binding"/>
    <property type="evidence" value="ECO:0007669"/>
    <property type="project" value="InterPro"/>
</dbReference>
<evidence type="ECO:0000313" key="2">
    <source>
        <dbReference type="EMBL" id="MBO0517886.1"/>
    </source>
</evidence>
<accession>A0A939FGU0</accession>
<keyword evidence="3" id="KW-1185">Reference proteome</keyword>
<reference evidence="2" key="1">
    <citation type="submission" date="2021-03" db="EMBL/GenBank/DDBJ databases">
        <title>Streptomyces poriferae sp. nov., a novel marine sponge-derived Actinobacteria species with anti-MRSA activity.</title>
        <authorList>
            <person name="Sandoval-Powers M."/>
            <person name="Kralova S."/>
            <person name="Nguyen G.-S."/>
            <person name="Fawwal D."/>
            <person name="Degnes K."/>
            <person name="Klinkenberg G."/>
            <person name="Sletta H."/>
            <person name="Wentzel A."/>
            <person name="Liles M.R."/>
        </authorList>
    </citation>
    <scope>NUCLEOTIDE SEQUENCE</scope>
    <source>
        <strain evidence="2">DSM 41794</strain>
    </source>
</reference>
<gene>
    <name evidence="2" type="ORF">J0695_40040</name>
</gene>
<feature type="non-terminal residue" evidence="2">
    <location>
        <position position="1"/>
    </location>
</feature>
<protein>
    <submittedName>
        <fullName evidence="2">Urease accessory protein UreD</fullName>
    </submittedName>
</protein>
<dbReference type="InterPro" id="IPR002669">
    <property type="entry name" value="UreD"/>
</dbReference>
<dbReference type="RefSeq" id="WP_206969731.1">
    <property type="nucleotide sequence ID" value="NZ_JAFLRJ010000953.1"/>
</dbReference>
<organism evidence="2 3">
    <name type="scientific">Streptomyces beijiangensis</name>
    <dbReference type="NCBI Taxonomy" id="163361"/>
    <lineage>
        <taxon>Bacteria</taxon>
        <taxon>Bacillati</taxon>
        <taxon>Actinomycetota</taxon>
        <taxon>Actinomycetes</taxon>
        <taxon>Kitasatosporales</taxon>
        <taxon>Streptomycetaceae</taxon>
        <taxon>Streptomyces</taxon>
    </lineage>
</organism>
<dbReference type="AlphaFoldDB" id="A0A939FGU0"/>
<proteinExistence type="predicted"/>
<dbReference type="Pfam" id="PF01774">
    <property type="entry name" value="UreD"/>
    <property type="match status" value="1"/>
</dbReference>
<evidence type="ECO:0000313" key="3">
    <source>
        <dbReference type="Proteomes" id="UP000664167"/>
    </source>
</evidence>
<evidence type="ECO:0000256" key="1">
    <source>
        <dbReference type="ARBA" id="ARBA00023186"/>
    </source>
</evidence>
<comment type="caution">
    <text evidence="2">The sequence shown here is derived from an EMBL/GenBank/DDBJ whole genome shotgun (WGS) entry which is preliminary data.</text>
</comment>
<dbReference type="Proteomes" id="UP000664167">
    <property type="component" value="Unassembled WGS sequence"/>
</dbReference>
<sequence>LAGEAVMAGRLARGERNAYQIFASDFEVRRPDGELTVLDTVRLEPSASGVSGPAMLGGRGERGDGVEGRHDVVAAEVADT</sequence>